<evidence type="ECO:0000256" key="1">
    <source>
        <dbReference type="ARBA" id="ARBA00001933"/>
    </source>
</evidence>
<dbReference type="SUPFAM" id="SSF53383">
    <property type="entry name" value="PLP-dependent transferases"/>
    <property type="match status" value="1"/>
</dbReference>
<dbReference type="PANTHER" id="PTHR48097">
    <property type="entry name" value="L-THREONINE ALDOLASE-RELATED"/>
    <property type="match status" value="1"/>
</dbReference>
<comment type="function">
    <text evidence="5">Catalyzes the cleavage of L-allo-threonine and L-threonine to glycine and acetaldehyde.</text>
</comment>
<dbReference type="InterPro" id="IPR015421">
    <property type="entry name" value="PyrdxlP-dep_Trfase_major"/>
</dbReference>
<evidence type="ECO:0000313" key="7">
    <source>
        <dbReference type="EMBL" id="MBB3931610.1"/>
    </source>
</evidence>
<evidence type="ECO:0000256" key="2">
    <source>
        <dbReference type="ARBA" id="ARBA00006966"/>
    </source>
</evidence>
<dbReference type="GO" id="GO:0004793">
    <property type="term" value="F:threonine aldolase activity"/>
    <property type="evidence" value="ECO:0007669"/>
    <property type="project" value="UniProtKB-UniRule"/>
</dbReference>
<dbReference type="RefSeq" id="WP_183399231.1">
    <property type="nucleotide sequence ID" value="NZ_JACIDS010000003.1"/>
</dbReference>
<evidence type="ECO:0000259" key="6">
    <source>
        <dbReference type="Pfam" id="PF01212"/>
    </source>
</evidence>
<keyword evidence="5 7" id="KW-0456">Lyase</keyword>
<dbReference type="PANTHER" id="PTHR48097:SF5">
    <property type="entry name" value="LOW SPECIFICITY L-THREONINE ALDOLASE"/>
    <property type="match status" value="1"/>
</dbReference>
<evidence type="ECO:0000313" key="8">
    <source>
        <dbReference type="Proteomes" id="UP000553963"/>
    </source>
</evidence>
<feature type="domain" description="Aromatic amino acid beta-eliminating lyase/threonine aldolase" evidence="6">
    <location>
        <begin position="3"/>
        <end position="280"/>
    </location>
</feature>
<dbReference type="InterPro" id="IPR026273">
    <property type="entry name" value="Low_specificity_L-TA_bact"/>
</dbReference>
<keyword evidence="8" id="KW-1185">Reference proteome</keyword>
<dbReference type="Proteomes" id="UP000553963">
    <property type="component" value="Unassembled WGS sequence"/>
</dbReference>
<comment type="caution">
    <text evidence="7">The sequence shown here is derived from an EMBL/GenBank/DDBJ whole genome shotgun (WGS) entry which is preliminary data.</text>
</comment>
<reference evidence="7 8" key="1">
    <citation type="submission" date="2020-08" db="EMBL/GenBank/DDBJ databases">
        <title>Genomic Encyclopedia of Type Strains, Phase IV (KMG-IV): sequencing the most valuable type-strain genomes for metagenomic binning, comparative biology and taxonomic classification.</title>
        <authorList>
            <person name="Goeker M."/>
        </authorList>
    </citation>
    <scope>NUCLEOTIDE SEQUENCE [LARGE SCALE GENOMIC DNA]</scope>
    <source>
        <strain evidence="7 8">DSM 25966</strain>
    </source>
</reference>
<keyword evidence="4 5" id="KW-0663">Pyridoxal phosphate</keyword>
<dbReference type="PIRSF" id="PIRSF038940">
    <property type="entry name" value="Low_specificity_LTA"/>
    <property type="match status" value="1"/>
</dbReference>
<dbReference type="GO" id="GO:0006567">
    <property type="term" value="P:L-threonine catabolic process"/>
    <property type="evidence" value="ECO:0007669"/>
    <property type="project" value="UniProtKB-UniRule"/>
</dbReference>
<comment type="catalytic activity">
    <reaction evidence="5">
        <text>L-allo-threonine = acetaldehyde + glycine</text>
        <dbReference type="Rhea" id="RHEA:26209"/>
        <dbReference type="ChEBI" id="CHEBI:15343"/>
        <dbReference type="ChEBI" id="CHEBI:57305"/>
        <dbReference type="ChEBI" id="CHEBI:58585"/>
        <dbReference type="EC" id="4.1.2.48"/>
    </reaction>
</comment>
<dbReference type="AlphaFoldDB" id="A0A840AMQ2"/>
<dbReference type="InterPro" id="IPR015422">
    <property type="entry name" value="PyrdxlP-dep_Trfase_small"/>
</dbReference>
<accession>A0A840AMQ2</accession>
<dbReference type="InterPro" id="IPR015424">
    <property type="entry name" value="PyrdxlP-dep_Trfase"/>
</dbReference>
<evidence type="ECO:0000256" key="5">
    <source>
        <dbReference type="PIRNR" id="PIRNR038940"/>
    </source>
</evidence>
<protein>
    <recommendedName>
        <fullName evidence="5">L-threonine aldolase</fullName>
        <ecNumber evidence="5">4.1.2.48</ecNumber>
    </recommendedName>
</protein>
<dbReference type="Gene3D" id="3.40.640.10">
    <property type="entry name" value="Type I PLP-dependent aspartate aminotransferase-like (Major domain)"/>
    <property type="match status" value="1"/>
</dbReference>
<dbReference type="Pfam" id="PF01212">
    <property type="entry name" value="Beta_elim_lyase"/>
    <property type="match status" value="1"/>
</dbReference>
<comment type="catalytic activity">
    <reaction evidence="5">
        <text>L-threonine = acetaldehyde + glycine</text>
        <dbReference type="Rhea" id="RHEA:19625"/>
        <dbReference type="ChEBI" id="CHEBI:15343"/>
        <dbReference type="ChEBI" id="CHEBI:57305"/>
        <dbReference type="ChEBI" id="CHEBI:57926"/>
        <dbReference type="EC" id="4.1.2.48"/>
    </reaction>
</comment>
<comment type="subunit">
    <text evidence="3">Homotetramer.</text>
</comment>
<gene>
    <name evidence="7" type="ORF">GGR25_002660</name>
</gene>
<dbReference type="EMBL" id="JACIDS010000003">
    <property type="protein sequence ID" value="MBB3931610.1"/>
    <property type="molecule type" value="Genomic_DNA"/>
</dbReference>
<dbReference type="InterPro" id="IPR001597">
    <property type="entry name" value="ArAA_b-elim_lyase/Thr_aldolase"/>
</dbReference>
<comment type="cofactor">
    <cofactor evidence="1 5">
        <name>pyridoxal 5'-phosphate</name>
        <dbReference type="ChEBI" id="CHEBI:597326"/>
    </cofactor>
</comment>
<sequence>MNFASDNWAGASERVVAALAAAGDGAMPAYGGDPLTARVERLFAEAFEHETHVFFVATGTAANALALAQAGRAGGVVFCHAGAHIAVDEAGAPEFLAGCRLHPIEGAAGKITPDALRAAIARYPAAAIHHGQPMAVSISQLTEAGTAYAPDEIRALAEIAHGAGLPLHMDGSRFANALAGSTASAAELTWCAGVDMLSFGGTKNGCFAAEAVVFFDSARAAGFAFQRKRAGHLFSKSRFVSAQFAAYLEDGHWLALAAHANAMAARLAAGVAASRGARLALAPDGNELFIHLTRDADSRLRAGGAVYHGWPAETLGLAKPDDGVIVRAVTNFRTRAGEVDRFVALIDG</sequence>
<organism evidence="7 8">
    <name type="scientific">Kaistia hirudinis</name>
    <dbReference type="NCBI Taxonomy" id="1293440"/>
    <lineage>
        <taxon>Bacteria</taxon>
        <taxon>Pseudomonadati</taxon>
        <taxon>Pseudomonadota</taxon>
        <taxon>Alphaproteobacteria</taxon>
        <taxon>Hyphomicrobiales</taxon>
        <taxon>Kaistiaceae</taxon>
        <taxon>Kaistia</taxon>
    </lineage>
</organism>
<dbReference type="EC" id="4.1.2.48" evidence="5"/>
<name>A0A840AMQ2_9HYPH</name>
<evidence type="ECO:0000256" key="3">
    <source>
        <dbReference type="ARBA" id="ARBA00011881"/>
    </source>
</evidence>
<dbReference type="Gene3D" id="3.90.1150.10">
    <property type="entry name" value="Aspartate Aminotransferase, domain 1"/>
    <property type="match status" value="1"/>
</dbReference>
<proteinExistence type="inferred from homology"/>
<comment type="similarity">
    <text evidence="2 5">Belongs to the threonine aldolase family.</text>
</comment>
<evidence type="ECO:0000256" key="4">
    <source>
        <dbReference type="ARBA" id="ARBA00022898"/>
    </source>
</evidence>